<dbReference type="EMBL" id="JBHMFC010000016">
    <property type="protein sequence ID" value="MFB9056186.1"/>
    <property type="molecule type" value="Genomic_DNA"/>
</dbReference>
<keyword evidence="9" id="KW-1185">Reference proteome</keyword>
<dbReference type="Pfam" id="PF14322">
    <property type="entry name" value="SusD-like_3"/>
    <property type="match status" value="1"/>
</dbReference>
<evidence type="ECO:0000256" key="2">
    <source>
        <dbReference type="ARBA" id="ARBA00006275"/>
    </source>
</evidence>
<keyword evidence="3" id="KW-0732">Signal</keyword>
<name>A0ABV5F9Q3_9FLAO</name>
<evidence type="ECO:0000259" key="6">
    <source>
        <dbReference type="Pfam" id="PF07980"/>
    </source>
</evidence>
<comment type="similarity">
    <text evidence="2">Belongs to the SusD family.</text>
</comment>
<dbReference type="CDD" id="cd08977">
    <property type="entry name" value="SusD"/>
    <property type="match status" value="1"/>
</dbReference>
<dbReference type="Pfam" id="PF07980">
    <property type="entry name" value="SusD_RagB"/>
    <property type="match status" value="1"/>
</dbReference>
<evidence type="ECO:0000313" key="8">
    <source>
        <dbReference type="EMBL" id="MFB9056186.1"/>
    </source>
</evidence>
<dbReference type="InterPro" id="IPR033985">
    <property type="entry name" value="SusD-like_N"/>
</dbReference>
<dbReference type="Proteomes" id="UP001589585">
    <property type="component" value="Unassembled WGS sequence"/>
</dbReference>
<dbReference type="RefSeq" id="WP_379860386.1">
    <property type="nucleotide sequence ID" value="NZ_JBHMFC010000016.1"/>
</dbReference>
<feature type="domain" description="RagB/SusD" evidence="6">
    <location>
        <begin position="361"/>
        <end position="478"/>
    </location>
</feature>
<comment type="caution">
    <text evidence="8">The sequence shown here is derived from an EMBL/GenBank/DDBJ whole genome shotgun (WGS) entry which is preliminary data.</text>
</comment>
<evidence type="ECO:0000256" key="3">
    <source>
        <dbReference type="ARBA" id="ARBA00022729"/>
    </source>
</evidence>
<comment type="subcellular location">
    <subcellularLocation>
        <location evidence="1">Cell outer membrane</location>
    </subcellularLocation>
</comment>
<proteinExistence type="inferred from homology"/>
<dbReference type="InterPro" id="IPR012944">
    <property type="entry name" value="SusD_RagB_dom"/>
</dbReference>
<evidence type="ECO:0000256" key="1">
    <source>
        <dbReference type="ARBA" id="ARBA00004442"/>
    </source>
</evidence>
<keyword evidence="5" id="KW-0998">Cell outer membrane</keyword>
<reference evidence="8 9" key="1">
    <citation type="submission" date="2024-09" db="EMBL/GenBank/DDBJ databases">
        <authorList>
            <person name="Sun Q."/>
            <person name="Mori K."/>
        </authorList>
    </citation>
    <scope>NUCLEOTIDE SEQUENCE [LARGE SCALE GENOMIC DNA]</scope>
    <source>
        <strain evidence="8 9">CECT 8622</strain>
    </source>
</reference>
<dbReference type="SUPFAM" id="SSF48452">
    <property type="entry name" value="TPR-like"/>
    <property type="match status" value="1"/>
</dbReference>
<gene>
    <name evidence="8" type="ORF">ACFFU9_05465</name>
</gene>
<organism evidence="8 9">
    <name type="scientific">Mariniflexile ostreae</name>
    <dbReference type="NCBI Taxonomy" id="1520892"/>
    <lineage>
        <taxon>Bacteria</taxon>
        <taxon>Pseudomonadati</taxon>
        <taxon>Bacteroidota</taxon>
        <taxon>Flavobacteriia</taxon>
        <taxon>Flavobacteriales</taxon>
        <taxon>Flavobacteriaceae</taxon>
        <taxon>Mariniflexile</taxon>
    </lineage>
</organism>
<evidence type="ECO:0000259" key="7">
    <source>
        <dbReference type="Pfam" id="PF14322"/>
    </source>
</evidence>
<evidence type="ECO:0000313" key="9">
    <source>
        <dbReference type="Proteomes" id="UP001589585"/>
    </source>
</evidence>
<dbReference type="InterPro" id="IPR011990">
    <property type="entry name" value="TPR-like_helical_dom_sf"/>
</dbReference>
<sequence>MKKYIKIVTLGILIIFNYTSCSSDFTEVDPIGKVNEADFLTTDAEAESVIFGIYDLMAWNYNRDWNSAFFIKVLPGDHANAGSTVGDQPALQQIDDFQHVSDNTVITGVWEGFYKTIGLANVLIEKLEVSELSTKDKFIAEAKFLRAYSYFELVTLFGDVPLRITTPQSIGEFALARSPKSKVYEQIEDDLGVAIDGLPVRAAIAQPFRISKEAAKAVLGKVYLFQEKYDLAALEFENVIASGAFDLEPDFKNVWNASSENGIESLIELNYVSTESYDWGNFPWGGRPESNIHAQLMGPRGDGIFDVAAIGLANGWGFNLPTSKIGNAFDSAGDVTRKNATLISEADLIAAGGAVNPPDAGIHDYEGYVRLKYTTRPEDTAGPTNELNYGINWRLLRYADVLLMAAEAYHKNNEDPKALIELNKVRNRANLSDVTATGASLFDAIVLERQLELAFEGQRFWDLVRWGLADTELSGFGYTSKNKVYPIPANEISRNTLINQADQNAGY</sequence>
<protein>
    <submittedName>
        <fullName evidence="8">RagB/SusD family nutrient uptake outer membrane protein</fullName>
    </submittedName>
</protein>
<feature type="domain" description="SusD-like N-terminal" evidence="7">
    <location>
        <begin position="63"/>
        <end position="224"/>
    </location>
</feature>
<accession>A0ABV5F9Q3</accession>
<evidence type="ECO:0000256" key="5">
    <source>
        <dbReference type="ARBA" id="ARBA00023237"/>
    </source>
</evidence>
<keyword evidence="4" id="KW-0472">Membrane</keyword>
<dbReference type="Gene3D" id="1.25.40.390">
    <property type="match status" value="1"/>
</dbReference>
<evidence type="ECO:0000256" key="4">
    <source>
        <dbReference type="ARBA" id="ARBA00023136"/>
    </source>
</evidence>